<keyword evidence="1" id="KW-0106">Calcium</keyword>
<feature type="domain" description="EF-hand" evidence="5">
    <location>
        <begin position="522"/>
        <end position="557"/>
    </location>
</feature>
<dbReference type="AlphaFoldDB" id="A0A6A3HBQ1"/>
<dbReference type="SUPFAM" id="SSF47473">
    <property type="entry name" value="EF-hand"/>
    <property type="match status" value="1"/>
</dbReference>
<comment type="caution">
    <text evidence="6">The sequence shown here is derived from an EMBL/GenBank/DDBJ whole genome shotgun (WGS) entry which is preliminary data.</text>
</comment>
<name>A0A6A3HBQ1_9STRA</name>
<dbReference type="InterPro" id="IPR002048">
    <property type="entry name" value="EF_hand_dom"/>
</dbReference>
<gene>
    <name evidence="6" type="ORF">PR001_g28150</name>
</gene>
<dbReference type="Pfam" id="PF13499">
    <property type="entry name" value="EF-hand_7"/>
    <property type="match status" value="1"/>
</dbReference>
<dbReference type="Gene3D" id="1.10.238.10">
    <property type="entry name" value="EF-hand"/>
    <property type="match status" value="1"/>
</dbReference>
<dbReference type="GO" id="GO:0005509">
    <property type="term" value="F:calcium ion binding"/>
    <property type="evidence" value="ECO:0007669"/>
    <property type="project" value="InterPro"/>
</dbReference>
<protein>
    <submittedName>
        <fullName evidence="6">Uncharacterized protein</fullName>
    </submittedName>
</protein>
<dbReference type="EMBL" id="QXFV01004894">
    <property type="protein sequence ID" value="KAE8967286.1"/>
    <property type="molecule type" value="Genomic_DNA"/>
</dbReference>
<sequence length="685" mass="77849">MSSPDKLLQLQNVYAISPGKVRALSTNASPSKNTRPSGSSRFSPSPGRNESNARNSLSPKQWRQWMHEAREMEVSSSVFLASTSTESLVQAAGDGLELVLNPVVARRDERLVALIEDRATNKAESAAGVFVAKYSPVAGPIQQWRARVTKPRRRRKSTSLRIEPLLSDEMRAELQAHLEEKIKGNIWENEIRSRLARPLSASTFCSRTEQLRHPLSAAQFMDPLNAPHIEVAALVTPKFPYSVEAHAFADCIRRCRLKAWFRAALKCRARILAIAIRVLRRRGIPLLLRGFRRRRRAAIRIQQCYRRFRRWRQEVLLPFACKNVALWVRRALVLASSRIFIARAITVLYLARVARREKAAHRVAHLRRWVAKTRVCLFTHQLWTVAWFRGKRSLNVEGMKQELASLESSDHNVHLEYTAIFATPLGKDMLKKELAQWRVDAQNRAAQGASITRRDSGASEMDIGPVVLRLRQCFQIFDLDGSGTLDLDEFQLMLSYLRGKKPTQVGRGSVSGQKSAPQPPKLTAAQVRNLFAELDCDGNGGITCNEFEAWWTKEHERAAQSTSASTNFLSRGLDGLLLQSHGLLFWLLGRKQQLERKFVKKLMVRRAMESAKREILHGEIDRERAAGASCGVFRCRSCGRRFGLRRDLDDHVAHECTSTTLAVDTFVLKRWVHQEEFRLLEDAKT</sequence>
<evidence type="ECO:0000256" key="2">
    <source>
        <dbReference type="PROSITE-ProRule" id="PRU00042"/>
    </source>
</evidence>
<dbReference type="InterPro" id="IPR011992">
    <property type="entry name" value="EF-hand-dom_pair"/>
</dbReference>
<feature type="domain" description="C2H2-type" evidence="4">
    <location>
        <begin position="633"/>
        <end position="651"/>
    </location>
</feature>
<evidence type="ECO:0000256" key="1">
    <source>
        <dbReference type="ARBA" id="ARBA00022837"/>
    </source>
</evidence>
<keyword evidence="2" id="KW-0863">Zinc-finger</keyword>
<keyword evidence="2" id="KW-0479">Metal-binding</keyword>
<dbReference type="InterPro" id="IPR018247">
    <property type="entry name" value="EF_Hand_1_Ca_BS"/>
</dbReference>
<dbReference type="Proteomes" id="UP000429607">
    <property type="component" value="Unassembled WGS sequence"/>
</dbReference>
<dbReference type="CDD" id="cd00051">
    <property type="entry name" value="EFh"/>
    <property type="match status" value="1"/>
</dbReference>
<evidence type="ECO:0000313" key="6">
    <source>
        <dbReference type="EMBL" id="KAE8967286.1"/>
    </source>
</evidence>
<feature type="region of interest" description="Disordered" evidence="3">
    <location>
        <begin position="19"/>
        <end position="59"/>
    </location>
</feature>
<evidence type="ECO:0000259" key="4">
    <source>
        <dbReference type="PROSITE" id="PS50157"/>
    </source>
</evidence>
<dbReference type="PROSITE" id="PS00018">
    <property type="entry name" value="EF_HAND_1"/>
    <property type="match status" value="1"/>
</dbReference>
<feature type="compositionally biased region" description="Polar residues" evidence="3">
    <location>
        <begin position="49"/>
        <end position="59"/>
    </location>
</feature>
<evidence type="ECO:0000259" key="5">
    <source>
        <dbReference type="PROSITE" id="PS50222"/>
    </source>
</evidence>
<organism evidence="6 7">
    <name type="scientific">Phytophthora rubi</name>
    <dbReference type="NCBI Taxonomy" id="129364"/>
    <lineage>
        <taxon>Eukaryota</taxon>
        <taxon>Sar</taxon>
        <taxon>Stramenopiles</taxon>
        <taxon>Oomycota</taxon>
        <taxon>Peronosporomycetes</taxon>
        <taxon>Peronosporales</taxon>
        <taxon>Peronosporaceae</taxon>
        <taxon>Phytophthora</taxon>
    </lineage>
</organism>
<proteinExistence type="predicted"/>
<evidence type="ECO:0000313" key="7">
    <source>
        <dbReference type="Proteomes" id="UP000429607"/>
    </source>
</evidence>
<dbReference type="PROSITE" id="PS50157">
    <property type="entry name" value="ZINC_FINGER_C2H2_2"/>
    <property type="match status" value="1"/>
</dbReference>
<dbReference type="GO" id="GO:0008270">
    <property type="term" value="F:zinc ion binding"/>
    <property type="evidence" value="ECO:0007669"/>
    <property type="project" value="UniProtKB-KW"/>
</dbReference>
<dbReference type="InterPro" id="IPR013087">
    <property type="entry name" value="Znf_C2H2_type"/>
</dbReference>
<dbReference type="PROSITE" id="PS50222">
    <property type="entry name" value="EF_HAND_2"/>
    <property type="match status" value="2"/>
</dbReference>
<feature type="compositionally biased region" description="Low complexity" evidence="3">
    <location>
        <begin position="35"/>
        <end position="48"/>
    </location>
</feature>
<keyword evidence="2" id="KW-0862">Zinc</keyword>
<dbReference type="SMART" id="SM00054">
    <property type="entry name" value="EFh"/>
    <property type="match status" value="2"/>
</dbReference>
<accession>A0A6A3HBQ1</accession>
<reference evidence="6 7" key="1">
    <citation type="submission" date="2018-09" db="EMBL/GenBank/DDBJ databases">
        <title>Genomic investigation of the strawberry pathogen Phytophthora fragariae indicates pathogenicity is determined by transcriptional variation in three key races.</title>
        <authorList>
            <person name="Adams T.M."/>
            <person name="Armitage A.D."/>
            <person name="Sobczyk M.K."/>
            <person name="Bates H.J."/>
            <person name="Dunwell J.M."/>
            <person name="Nellist C.F."/>
            <person name="Harrison R.J."/>
        </authorList>
    </citation>
    <scope>NUCLEOTIDE SEQUENCE [LARGE SCALE GENOMIC DNA]</scope>
    <source>
        <strain evidence="6 7">SCRP249</strain>
    </source>
</reference>
<feature type="compositionally biased region" description="Polar residues" evidence="3">
    <location>
        <begin position="24"/>
        <end position="34"/>
    </location>
</feature>
<evidence type="ECO:0000256" key="3">
    <source>
        <dbReference type="SAM" id="MobiDB-lite"/>
    </source>
</evidence>
<feature type="domain" description="EF-hand" evidence="5">
    <location>
        <begin position="465"/>
        <end position="500"/>
    </location>
</feature>